<dbReference type="EMBL" id="RBTT01000186">
    <property type="protein sequence ID" value="RMU08267.1"/>
    <property type="molecule type" value="Genomic_DNA"/>
</dbReference>
<dbReference type="Pfam" id="PF20693">
    <property type="entry name" value="YobI-ATPase"/>
    <property type="match status" value="1"/>
</dbReference>
<evidence type="ECO:0000313" key="4">
    <source>
        <dbReference type="Proteomes" id="UP000274212"/>
    </source>
</evidence>
<evidence type="ECO:0000259" key="2">
    <source>
        <dbReference type="Pfam" id="PF20693"/>
    </source>
</evidence>
<accession>A0A3M5RIB7</accession>
<protein>
    <recommendedName>
        <fullName evidence="2">YobI-like P-loop NTPase domain-containing protein</fullName>
    </recommendedName>
</protein>
<organism evidence="3 4">
    <name type="scientific">Pseudomonas syringae pv. coriandricola</name>
    <dbReference type="NCBI Taxonomy" id="264453"/>
    <lineage>
        <taxon>Bacteria</taxon>
        <taxon>Pseudomonadati</taxon>
        <taxon>Pseudomonadota</taxon>
        <taxon>Gammaproteobacteria</taxon>
        <taxon>Pseudomonadales</taxon>
        <taxon>Pseudomonadaceae</taxon>
        <taxon>Pseudomonas</taxon>
    </lineage>
</organism>
<evidence type="ECO:0000313" key="3">
    <source>
        <dbReference type="EMBL" id="RMU08267.1"/>
    </source>
</evidence>
<name>A0A3M5RIB7_9PSED</name>
<feature type="compositionally biased region" description="Polar residues" evidence="1">
    <location>
        <begin position="153"/>
        <end position="168"/>
    </location>
</feature>
<dbReference type="InterPro" id="IPR027417">
    <property type="entry name" value="P-loop_NTPase"/>
</dbReference>
<reference evidence="3 4" key="1">
    <citation type="submission" date="2018-08" db="EMBL/GenBank/DDBJ databases">
        <title>Recombination of ecologically and evolutionarily significant loci maintains genetic cohesion in the Pseudomonas syringae species complex.</title>
        <authorList>
            <person name="Dillon M."/>
            <person name="Thakur S."/>
            <person name="Almeida R.N.D."/>
            <person name="Weir B.S."/>
            <person name="Guttman D.S."/>
        </authorList>
    </citation>
    <scope>NUCLEOTIDE SEQUENCE [LARGE SCALE GENOMIC DNA]</scope>
    <source>
        <strain evidence="3 4">ICMP 9829</strain>
    </source>
</reference>
<gene>
    <name evidence="3" type="ORF">ALP36_02000</name>
</gene>
<feature type="region of interest" description="Disordered" evidence="1">
    <location>
        <begin position="149"/>
        <end position="168"/>
    </location>
</feature>
<dbReference type="Proteomes" id="UP000274212">
    <property type="component" value="Unassembled WGS sequence"/>
</dbReference>
<sequence>MAIKIFSKDAGMEVVTQWLGRIGIVVGSKIKQIVGRASLLQSRALLTHKLASDDAQPNVFEPLTPVVMTDEQSARYLSELRHALLNDQVRNIAITGDYGAGKSSLIRTFVEKHRELNYAWVSLATFGKDGVVDSPSPALTTASIPAAVPPLQGNESAKTDVSSSQPKTTSDLNLLDRIEETIVQQLLYTVKAKDLPKTRLKRIVQASKSSIIWSTVFLSAVVLGGARLYAENLTTIWSFEPSWLVDLLLRVPDWVAAVAVTVGIVSLIYRATGLFSAFNIDGLTVKGGKLEATNHGSVLHKNIDEIIYCFERSNIDVVLIEDLDRFGIQDVFFRLREINLIIKNSPQIKRPIFFVYALRDELFVSNEKTKFFDVIIPVIPVVNFENSQQKLIELLSARNIKNETLYHGLNPILVETVSYYIDDMRLLKNIVNEFDMYASLLASEINLDRNKLLSIIFIRNLYPKDYAALLRRGGTIYALFELFESWKVGRVAEIDAEIDAARADAKLRKELVSRSVKELRQNLWFDLLSLTGADFAPNFDVEDGGSYTMLQFLDDSVFEKISKDDADIAVGRYDYRFYKTGKRIKFSELLNYGSPSYLKKVSLLSSSSGSMAAAIGKLSQEKEQIQRLPLKGALAHTSFNERVVTHFASMKAMSYLVRAGFFGNDYTAYIGYFYAGALGMEDMNLILDLRAGKSPTVDSPLLNAELVLSKLSHADLAAGRGLLAALVGYLCGPDKLKGIGKKHSELESILEGSIDHLDRVAQVVNGLLDSESLPGLVRAIYHHQGILYQALLTQSEQLSDPQNRQKLLRGILSSLNADEIEDVESDPDTSFVPLLESLEDVTLLIPGLRSETEGWKYFSQHPVEFHSLGADHSPDSLQALIDLGYIKLNIQMLSLIQMTLNPERDPGLPITYQSLNELSITGLDRLILRDPSSFITELLTQQGILPETSSSLTWLLQSVSKDEDLMFSLLERTETIFESLQAVPEILWAKILEGDSVLASKKSVFTFFDWAWYTEDDEYLAVDPAHDEPTHVEATFAFLGFLARHRDELKSVLWDETSDHANDLQKTLLSDIRFDDASLRVILSETVLKHTSVLSASMTTTRWQTLVTLDYLPYDQNVLACVTDNAPSSVAAYLTRLWDKAAKDFDPAAADLDVLIGVTKSDRVSIQEKVDLWNAVSGEAVKQHAGARAEVARICEIGNQHHVTFSVSTSTAMLWYVASDNTIPSKRRLEAFLQIVATKGVEWSHTASILGNLDEDGYKGFAVKKSKFTVMNSDVNRRFIKALGAKGFVGKVTEKKDKIVVNVLTSALK</sequence>
<comment type="caution">
    <text evidence="3">The sequence shown here is derived from an EMBL/GenBank/DDBJ whole genome shotgun (WGS) entry which is preliminary data.</text>
</comment>
<proteinExistence type="predicted"/>
<evidence type="ECO:0000256" key="1">
    <source>
        <dbReference type="SAM" id="MobiDB-lite"/>
    </source>
</evidence>
<dbReference type="RefSeq" id="WP_147472302.1">
    <property type="nucleotide sequence ID" value="NZ_RBRV01000017.1"/>
</dbReference>
<dbReference type="InterPro" id="IPR048428">
    <property type="entry name" value="YobI-NTPase"/>
</dbReference>
<dbReference type="SUPFAM" id="SSF52540">
    <property type="entry name" value="P-loop containing nucleoside triphosphate hydrolases"/>
    <property type="match status" value="1"/>
</dbReference>
<feature type="domain" description="YobI-like P-loop NTPase" evidence="2">
    <location>
        <begin position="76"/>
        <end position="476"/>
    </location>
</feature>